<proteinExistence type="predicted"/>
<comment type="caution">
    <text evidence="2">The sequence shown here is derived from an EMBL/GenBank/DDBJ whole genome shotgun (WGS) entry which is preliminary data.</text>
</comment>
<keyword evidence="1" id="KW-1133">Transmembrane helix</keyword>
<dbReference type="Proteomes" id="UP000291525">
    <property type="component" value="Unassembled WGS sequence"/>
</dbReference>
<feature type="transmembrane region" description="Helical" evidence="1">
    <location>
        <begin position="105"/>
        <end position="124"/>
    </location>
</feature>
<feature type="transmembrane region" description="Helical" evidence="1">
    <location>
        <begin position="320"/>
        <end position="337"/>
    </location>
</feature>
<feature type="transmembrane region" description="Helical" evidence="1">
    <location>
        <begin position="249"/>
        <end position="270"/>
    </location>
</feature>
<dbReference type="Pfam" id="PF05975">
    <property type="entry name" value="EcsB"/>
    <property type="match status" value="1"/>
</dbReference>
<evidence type="ECO:0000313" key="3">
    <source>
        <dbReference type="Proteomes" id="UP000291525"/>
    </source>
</evidence>
<feature type="transmembrane region" description="Helical" evidence="1">
    <location>
        <begin position="55"/>
        <end position="78"/>
    </location>
</feature>
<feature type="transmembrane region" description="Helical" evidence="1">
    <location>
        <begin position="20"/>
        <end position="43"/>
    </location>
</feature>
<organism evidence="2 3">
    <name type="scientific">Streptococcus parasuis</name>
    <dbReference type="NCBI Taxonomy" id="1501662"/>
    <lineage>
        <taxon>Bacteria</taxon>
        <taxon>Bacillati</taxon>
        <taxon>Bacillota</taxon>
        <taxon>Bacilli</taxon>
        <taxon>Lactobacillales</taxon>
        <taxon>Streptococcaceae</taxon>
        <taxon>Streptococcus</taxon>
    </lineage>
</organism>
<protein>
    <submittedName>
        <fullName evidence="2">Multidrug ABC transporter permease</fullName>
    </submittedName>
</protein>
<feature type="transmembrane region" description="Helical" evidence="1">
    <location>
        <begin position="296"/>
        <end position="314"/>
    </location>
</feature>
<evidence type="ECO:0000256" key="1">
    <source>
        <dbReference type="SAM" id="Phobius"/>
    </source>
</evidence>
<gene>
    <name evidence="2" type="ORF">EXW74_07485</name>
</gene>
<dbReference type="OrthoDB" id="2447941at2"/>
<sequence length="346" mass="40491">MKAMFQQRRRDFLTKCSKYLRYVLNDHFVLVLMVFIGFLSLQYRQLLLNFPENSLPIYLLLLVVSLLVLFSGKIATYLEEADEIFLLPKEKEVLQIIHVAARRTYILWSGIQVLVQMLLVPIYLILGLAVWMIVCYILLLLVLKYILVKHQMAQYQSQGVLDWSKAIQDEQKRKQSILRFFALFTTVKGISVPVKPRTYLNGILRLVHNQQTWFYLYLRAFMRAGGYLALALRLFLLAILSLVVIDESWLSIGLVLIFHYLFLFQLLGLFRHYDYQYLTQLYPLGKDEKRRGFQKVLRIVLYGLLGIEVSLALLFSKESIMVVLLLLVGIFLHEGYLPAKLKKLID</sequence>
<reference evidence="2 3" key="1">
    <citation type="submission" date="2019-02" db="EMBL/GenBank/DDBJ databases">
        <title>First genome of the species Streptococcus parasuis.</title>
        <authorList>
            <person name="Stevens M.J.A."/>
            <person name="Stephan R."/>
        </authorList>
    </citation>
    <scope>NUCLEOTIDE SEQUENCE [LARGE SCALE GENOMIC DNA]</scope>
    <source>
        <strain evidence="2 3">4253</strain>
    </source>
</reference>
<keyword evidence="1" id="KW-0472">Membrane</keyword>
<dbReference type="EMBL" id="SHGT01000045">
    <property type="protein sequence ID" value="TAA10434.1"/>
    <property type="molecule type" value="Genomic_DNA"/>
</dbReference>
<accession>A0A4Q8L0I8</accession>
<dbReference type="InterPro" id="IPR010288">
    <property type="entry name" value="EcsB_ABC"/>
</dbReference>
<dbReference type="RefSeq" id="WP_130555359.1">
    <property type="nucleotide sequence ID" value="NZ_SHGT01000045.1"/>
</dbReference>
<dbReference type="GO" id="GO:0016020">
    <property type="term" value="C:membrane"/>
    <property type="evidence" value="ECO:0007669"/>
    <property type="project" value="InterPro"/>
</dbReference>
<dbReference type="AlphaFoldDB" id="A0A4Q8L0I8"/>
<feature type="transmembrane region" description="Helical" evidence="1">
    <location>
        <begin position="224"/>
        <end position="243"/>
    </location>
</feature>
<dbReference type="PIRSF" id="PIRSF037259">
    <property type="entry name" value="EcsB_ABC"/>
    <property type="match status" value="1"/>
</dbReference>
<keyword evidence="1" id="KW-0812">Transmembrane</keyword>
<feature type="transmembrane region" description="Helical" evidence="1">
    <location>
        <begin position="130"/>
        <end position="148"/>
    </location>
</feature>
<evidence type="ECO:0000313" key="2">
    <source>
        <dbReference type="EMBL" id="TAA10434.1"/>
    </source>
</evidence>
<name>A0A4Q8L0I8_9STRE</name>